<protein>
    <submittedName>
        <fullName evidence="2">Uncharacterized protein</fullName>
    </submittedName>
</protein>
<gene>
    <name evidence="2" type="ORF">NDU88_004121</name>
</gene>
<evidence type="ECO:0000313" key="2">
    <source>
        <dbReference type="EMBL" id="KAJ1106721.1"/>
    </source>
</evidence>
<accession>A0AAV7MTN4</accession>
<feature type="region of interest" description="Disordered" evidence="1">
    <location>
        <begin position="1"/>
        <end position="36"/>
    </location>
</feature>
<dbReference type="Proteomes" id="UP001066276">
    <property type="component" value="Chromosome 9"/>
</dbReference>
<reference evidence="2" key="1">
    <citation type="journal article" date="2022" name="bioRxiv">
        <title>Sequencing and chromosome-scale assembly of the giantPleurodeles waltlgenome.</title>
        <authorList>
            <person name="Brown T."/>
            <person name="Elewa A."/>
            <person name="Iarovenko S."/>
            <person name="Subramanian E."/>
            <person name="Araus A.J."/>
            <person name="Petzold A."/>
            <person name="Susuki M."/>
            <person name="Suzuki K.-i.T."/>
            <person name="Hayashi T."/>
            <person name="Toyoda A."/>
            <person name="Oliveira C."/>
            <person name="Osipova E."/>
            <person name="Leigh N.D."/>
            <person name="Simon A."/>
            <person name="Yun M.H."/>
        </authorList>
    </citation>
    <scope>NUCLEOTIDE SEQUENCE</scope>
    <source>
        <strain evidence="2">20211129_DDA</strain>
        <tissue evidence="2">Liver</tissue>
    </source>
</reference>
<comment type="caution">
    <text evidence="2">The sequence shown here is derived from an EMBL/GenBank/DDBJ whole genome shotgun (WGS) entry which is preliminary data.</text>
</comment>
<evidence type="ECO:0000313" key="3">
    <source>
        <dbReference type="Proteomes" id="UP001066276"/>
    </source>
</evidence>
<evidence type="ECO:0000256" key="1">
    <source>
        <dbReference type="SAM" id="MobiDB-lite"/>
    </source>
</evidence>
<dbReference type="AlphaFoldDB" id="A0AAV7MTN4"/>
<proteinExistence type="predicted"/>
<keyword evidence="3" id="KW-1185">Reference proteome</keyword>
<dbReference type="EMBL" id="JANPWB010000013">
    <property type="protein sequence ID" value="KAJ1106721.1"/>
    <property type="molecule type" value="Genomic_DNA"/>
</dbReference>
<name>A0AAV7MTN4_PLEWA</name>
<feature type="compositionally biased region" description="Basic and acidic residues" evidence="1">
    <location>
        <begin position="12"/>
        <end position="23"/>
    </location>
</feature>
<organism evidence="2 3">
    <name type="scientific">Pleurodeles waltl</name>
    <name type="common">Iberian ribbed newt</name>
    <dbReference type="NCBI Taxonomy" id="8319"/>
    <lineage>
        <taxon>Eukaryota</taxon>
        <taxon>Metazoa</taxon>
        <taxon>Chordata</taxon>
        <taxon>Craniata</taxon>
        <taxon>Vertebrata</taxon>
        <taxon>Euteleostomi</taxon>
        <taxon>Amphibia</taxon>
        <taxon>Batrachia</taxon>
        <taxon>Caudata</taxon>
        <taxon>Salamandroidea</taxon>
        <taxon>Salamandridae</taxon>
        <taxon>Pleurodelinae</taxon>
        <taxon>Pleurodeles</taxon>
    </lineage>
</organism>
<sequence length="75" mass="8407">MDDGTEAAVSETLRRELTAREARTTTGTSRKTGFSQKDRNALLNGLLQLLTEFDRSAEHLFFALRTLVLSHKESP</sequence>